<keyword evidence="3" id="KW-1185">Reference proteome</keyword>
<gene>
    <name evidence="2" type="ORF">V5O48_000432</name>
</gene>
<protein>
    <recommendedName>
        <fullName evidence="4">F-box domain-containing protein</fullName>
    </recommendedName>
</protein>
<dbReference type="Gene3D" id="3.80.10.10">
    <property type="entry name" value="Ribonuclease Inhibitor"/>
    <property type="match status" value="1"/>
</dbReference>
<evidence type="ECO:0000256" key="1">
    <source>
        <dbReference type="SAM" id="Coils"/>
    </source>
</evidence>
<keyword evidence="1" id="KW-0175">Coiled coil</keyword>
<feature type="coiled-coil region" evidence="1">
    <location>
        <begin position="40"/>
        <end position="74"/>
    </location>
</feature>
<dbReference type="Gene3D" id="1.20.1280.50">
    <property type="match status" value="1"/>
</dbReference>
<evidence type="ECO:0000313" key="2">
    <source>
        <dbReference type="EMBL" id="KAL0581616.1"/>
    </source>
</evidence>
<accession>A0ABR3G1A1</accession>
<evidence type="ECO:0000313" key="3">
    <source>
        <dbReference type="Proteomes" id="UP001465976"/>
    </source>
</evidence>
<dbReference type="EMBL" id="JBAHYK010000007">
    <property type="protein sequence ID" value="KAL0581616.1"/>
    <property type="molecule type" value="Genomic_DNA"/>
</dbReference>
<dbReference type="SUPFAM" id="SSF52047">
    <property type="entry name" value="RNI-like"/>
    <property type="match status" value="1"/>
</dbReference>
<comment type="caution">
    <text evidence="2">The sequence shown here is derived from an EMBL/GenBank/DDBJ whole genome shotgun (WGS) entry which is preliminary data.</text>
</comment>
<evidence type="ECO:0008006" key="4">
    <source>
        <dbReference type="Google" id="ProtNLM"/>
    </source>
</evidence>
<name>A0ABR3G1A1_9AGAR</name>
<proteinExistence type="predicted"/>
<dbReference type="Proteomes" id="UP001465976">
    <property type="component" value="Unassembled WGS sequence"/>
</dbReference>
<sequence length="526" mass="59929">MSTPNMNERVPFSATRISEMRELFRSTITSSDCNVISQFLLDAEMEMRRCDDEMKRLKTAMLMLENKKKDLEGVVDKCRSLLAPVHRLPNEVLTRVLSLTRGMEYALEPSVIPTSVALSMVCGRWRDVMLSTPGLWSDLHIEFALWKGKFPVLERLVRIFMQRSGLRPLVVRMDLRDINNFMEGHDDILPIINILFHHCARWQRLALGNYSQWSSLLWNRRERDFPALEALQILWNNSLPSVAHTLFKGSPSLKRFEVGSLDVFGNDEHLKLPLRQIEFLTVRKSSASATLKFLSSFPQLKELKLMQCGGHLGDYTGQYISDTVNSASFTWKSQEDADTILRRLTLPQLTSLTMGCPWQFEWTPWVGSSATDFLARSACTITSLCLDRLPMADRQVIALLELMPALANLEINEAPAKGKNKIITATFIRRLVVNPHATLFSARPFLSRLTSLVLITDKEGLVEQDIFNAVSSRWIPDPEQAREVGVGCLRSVRLTARRGDADHSRLSILECFRVVGLQMDIFYEPL</sequence>
<organism evidence="2 3">
    <name type="scientific">Marasmius crinis-equi</name>
    <dbReference type="NCBI Taxonomy" id="585013"/>
    <lineage>
        <taxon>Eukaryota</taxon>
        <taxon>Fungi</taxon>
        <taxon>Dikarya</taxon>
        <taxon>Basidiomycota</taxon>
        <taxon>Agaricomycotina</taxon>
        <taxon>Agaricomycetes</taxon>
        <taxon>Agaricomycetidae</taxon>
        <taxon>Agaricales</taxon>
        <taxon>Marasmiineae</taxon>
        <taxon>Marasmiaceae</taxon>
        <taxon>Marasmius</taxon>
    </lineage>
</organism>
<reference evidence="2 3" key="1">
    <citation type="submission" date="2024-02" db="EMBL/GenBank/DDBJ databases">
        <title>A draft genome for the cacao thread blight pathogen Marasmius crinis-equi.</title>
        <authorList>
            <person name="Cohen S.P."/>
            <person name="Baruah I.K."/>
            <person name="Amoako-Attah I."/>
            <person name="Bukari Y."/>
            <person name="Meinhardt L.W."/>
            <person name="Bailey B.A."/>
        </authorList>
    </citation>
    <scope>NUCLEOTIDE SEQUENCE [LARGE SCALE GENOMIC DNA]</scope>
    <source>
        <strain evidence="2 3">GH-76</strain>
    </source>
</reference>
<dbReference type="InterPro" id="IPR032675">
    <property type="entry name" value="LRR_dom_sf"/>
</dbReference>